<proteinExistence type="predicted"/>
<evidence type="ECO:0000313" key="1">
    <source>
        <dbReference type="EMBL" id="CAH1803032.1"/>
    </source>
</evidence>
<name>A0A8J1Y383_OWEFU</name>
<organism evidence="1 2">
    <name type="scientific">Owenia fusiformis</name>
    <name type="common">Polychaete worm</name>
    <dbReference type="NCBI Taxonomy" id="6347"/>
    <lineage>
        <taxon>Eukaryota</taxon>
        <taxon>Metazoa</taxon>
        <taxon>Spiralia</taxon>
        <taxon>Lophotrochozoa</taxon>
        <taxon>Annelida</taxon>
        <taxon>Polychaeta</taxon>
        <taxon>Sedentaria</taxon>
        <taxon>Canalipalpata</taxon>
        <taxon>Sabellida</taxon>
        <taxon>Oweniida</taxon>
        <taxon>Oweniidae</taxon>
        <taxon>Owenia</taxon>
    </lineage>
</organism>
<dbReference type="EMBL" id="CAIIXF020000223">
    <property type="protein sequence ID" value="CAH1803032.1"/>
    <property type="molecule type" value="Genomic_DNA"/>
</dbReference>
<keyword evidence="2" id="KW-1185">Reference proteome</keyword>
<dbReference type="Proteomes" id="UP000749559">
    <property type="component" value="Unassembled WGS sequence"/>
</dbReference>
<evidence type="ECO:0000313" key="2">
    <source>
        <dbReference type="Proteomes" id="UP000749559"/>
    </source>
</evidence>
<reference evidence="1" key="1">
    <citation type="submission" date="2022-03" db="EMBL/GenBank/DDBJ databases">
        <authorList>
            <person name="Martin C."/>
        </authorList>
    </citation>
    <scope>NUCLEOTIDE SEQUENCE</scope>
</reference>
<dbReference type="AlphaFoldDB" id="A0A8J1Y383"/>
<sequence length="114" mass="12336">DVDTERQTLFILSTKVKEQQSVDLENWSRQSSTNEVQRVTVKSLNGAIRLGMDGVYTGLIQMSDPNAATVMANELSKLPTVSPDTALVTSTPGGSSIEFVVTFTSTRGDWPALT</sequence>
<feature type="non-terminal residue" evidence="1">
    <location>
        <position position="1"/>
    </location>
</feature>
<protein>
    <submittedName>
        <fullName evidence="1">Uncharacterized protein</fullName>
    </submittedName>
</protein>
<gene>
    <name evidence="1" type="ORF">OFUS_LOCUS26661</name>
</gene>
<feature type="non-terminal residue" evidence="1">
    <location>
        <position position="114"/>
    </location>
</feature>
<comment type="caution">
    <text evidence="1">The sequence shown here is derived from an EMBL/GenBank/DDBJ whole genome shotgun (WGS) entry which is preliminary data.</text>
</comment>
<accession>A0A8J1Y383</accession>